<reference evidence="1" key="1">
    <citation type="submission" date="2020-10" db="EMBL/GenBank/DDBJ databases">
        <title>Taxonomic study of unclassified bacteria belonging to the class Ktedonobacteria.</title>
        <authorList>
            <person name="Yabe S."/>
            <person name="Wang C.M."/>
            <person name="Zheng Y."/>
            <person name="Sakai Y."/>
            <person name="Cavaletti L."/>
            <person name="Monciardini P."/>
            <person name="Donadio S."/>
        </authorList>
    </citation>
    <scope>NUCLEOTIDE SEQUENCE</scope>
    <source>
        <strain evidence="1">ID150040</strain>
    </source>
</reference>
<dbReference type="Proteomes" id="UP000597444">
    <property type="component" value="Unassembled WGS sequence"/>
</dbReference>
<dbReference type="Gene3D" id="3.40.50.1820">
    <property type="entry name" value="alpha/beta hydrolase"/>
    <property type="match status" value="1"/>
</dbReference>
<dbReference type="Pfam" id="PF06821">
    <property type="entry name" value="Ser_hydrolase"/>
    <property type="match status" value="1"/>
</dbReference>
<protein>
    <recommendedName>
        <fullName evidence="3">Alpha/beta hydrolase</fullName>
    </recommendedName>
</protein>
<dbReference type="AlphaFoldDB" id="A0A8J3N9Y3"/>
<comment type="caution">
    <text evidence="1">The sequence shown here is derived from an EMBL/GenBank/DDBJ whole genome shotgun (WGS) entry which is preliminary data.</text>
</comment>
<evidence type="ECO:0000313" key="2">
    <source>
        <dbReference type="Proteomes" id="UP000597444"/>
    </source>
</evidence>
<evidence type="ECO:0008006" key="3">
    <source>
        <dbReference type="Google" id="ProtNLM"/>
    </source>
</evidence>
<dbReference type="GO" id="GO:0016787">
    <property type="term" value="F:hydrolase activity"/>
    <property type="evidence" value="ECO:0007669"/>
    <property type="project" value="InterPro"/>
</dbReference>
<evidence type="ECO:0000313" key="1">
    <source>
        <dbReference type="EMBL" id="GHO99812.1"/>
    </source>
</evidence>
<sequence>MKPTVLIFPGYTGSGPQHWQSLWERDHPEYRRVQQRDWDYPVFHEWIAALDQAIREIHGPLVLVAHSLGCITIAHWTAQYFAHQPIRAALLVAPADLETNPIAAVDRHFLPIPLQPLPFPSTVVASTNDPSLSRERAEFFARSWKSRLITIGQAGHINTASGFGPWPQGEALLEEVLHGG</sequence>
<dbReference type="InterPro" id="IPR029058">
    <property type="entry name" value="AB_hydrolase_fold"/>
</dbReference>
<keyword evidence="2" id="KW-1185">Reference proteome</keyword>
<dbReference type="InterPro" id="IPR010662">
    <property type="entry name" value="RBBP9/YdeN"/>
</dbReference>
<dbReference type="SUPFAM" id="SSF53474">
    <property type="entry name" value="alpha/beta-Hydrolases"/>
    <property type="match status" value="1"/>
</dbReference>
<dbReference type="EMBL" id="BNJK01000002">
    <property type="protein sequence ID" value="GHO99812.1"/>
    <property type="molecule type" value="Genomic_DNA"/>
</dbReference>
<gene>
    <name evidence="1" type="ORF">KSF_098600</name>
</gene>
<accession>A0A8J3N9Y3</accession>
<proteinExistence type="predicted"/>
<organism evidence="1 2">
    <name type="scientific">Reticulibacter mediterranei</name>
    <dbReference type="NCBI Taxonomy" id="2778369"/>
    <lineage>
        <taxon>Bacteria</taxon>
        <taxon>Bacillati</taxon>
        <taxon>Chloroflexota</taxon>
        <taxon>Ktedonobacteria</taxon>
        <taxon>Ktedonobacterales</taxon>
        <taxon>Reticulibacteraceae</taxon>
        <taxon>Reticulibacter</taxon>
    </lineage>
</organism>
<dbReference type="RefSeq" id="WP_220210433.1">
    <property type="nucleotide sequence ID" value="NZ_BNJK01000002.1"/>
</dbReference>
<name>A0A8J3N9Y3_9CHLR</name>